<feature type="compositionally biased region" description="Gly residues" evidence="6">
    <location>
        <begin position="141"/>
        <end position="152"/>
    </location>
</feature>
<name>A0AAV3U0B9_9ALTE</name>
<feature type="region of interest" description="Disordered" evidence="6">
    <location>
        <begin position="119"/>
        <end position="158"/>
    </location>
</feature>
<reference evidence="9" key="1">
    <citation type="journal article" date="2019" name="Int. J. Syst. Evol. Microbiol.">
        <title>The Global Catalogue of Microorganisms (GCM) 10K type strain sequencing project: providing services to taxonomists for standard genome sequencing and annotation.</title>
        <authorList>
            <consortium name="The Broad Institute Genomics Platform"/>
            <consortium name="The Broad Institute Genome Sequencing Center for Infectious Disease"/>
            <person name="Wu L."/>
            <person name="Ma J."/>
        </authorList>
    </citation>
    <scope>NUCLEOTIDE SEQUENCE [LARGE SCALE GENOMIC DNA]</scope>
    <source>
        <strain evidence="9">JCM 19134</strain>
    </source>
</reference>
<comment type="similarity">
    <text evidence="2">Belongs to the MipA/OmpV family.</text>
</comment>
<evidence type="ECO:0000256" key="1">
    <source>
        <dbReference type="ARBA" id="ARBA00004442"/>
    </source>
</evidence>
<dbReference type="GO" id="GO:0009252">
    <property type="term" value="P:peptidoglycan biosynthetic process"/>
    <property type="evidence" value="ECO:0007669"/>
    <property type="project" value="TreeGrafter"/>
</dbReference>
<keyword evidence="9" id="KW-1185">Reference proteome</keyword>
<dbReference type="EMBL" id="BAABLX010000009">
    <property type="protein sequence ID" value="GAA4938642.1"/>
    <property type="molecule type" value="Genomic_DNA"/>
</dbReference>
<evidence type="ECO:0000256" key="6">
    <source>
        <dbReference type="SAM" id="MobiDB-lite"/>
    </source>
</evidence>
<dbReference type="InterPro" id="IPR010583">
    <property type="entry name" value="MipA"/>
</dbReference>
<accession>A0AAV3U0B9</accession>
<feature type="signal peptide" evidence="7">
    <location>
        <begin position="1"/>
        <end position="18"/>
    </location>
</feature>
<proteinExistence type="inferred from homology"/>
<evidence type="ECO:0000256" key="2">
    <source>
        <dbReference type="ARBA" id="ARBA00005722"/>
    </source>
</evidence>
<evidence type="ECO:0000256" key="5">
    <source>
        <dbReference type="ARBA" id="ARBA00023237"/>
    </source>
</evidence>
<evidence type="ECO:0000313" key="8">
    <source>
        <dbReference type="EMBL" id="GAA4938642.1"/>
    </source>
</evidence>
<protein>
    <submittedName>
        <fullName evidence="8">MipA/OmpV family protein</fullName>
    </submittedName>
</protein>
<gene>
    <name evidence="8" type="ORF">GCM10025791_15900</name>
</gene>
<comment type="subcellular location">
    <subcellularLocation>
        <location evidence="1">Cell outer membrane</location>
    </subcellularLocation>
</comment>
<evidence type="ECO:0000256" key="4">
    <source>
        <dbReference type="ARBA" id="ARBA00023136"/>
    </source>
</evidence>
<evidence type="ECO:0000256" key="7">
    <source>
        <dbReference type="SAM" id="SignalP"/>
    </source>
</evidence>
<dbReference type="AlphaFoldDB" id="A0AAV3U0B9"/>
<keyword evidence="5" id="KW-0998">Cell outer membrane</keyword>
<feature type="chain" id="PRO_5043640787" evidence="7">
    <location>
        <begin position="19"/>
        <end position="304"/>
    </location>
</feature>
<keyword evidence="3 7" id="KW-0732">Signal</keyword>
<keyword evidence="4" id="KW-0472">Membrane</keyword>
<sequence>MAPLLAACCLLVSSLGHAASLNDTARADQRPWQLGVTLGYGQRSNPLVDADNLNLIAVVDFSWYGERWFFDNGDVGFTLVDNHRFTLNAIARVNTERLFFENTNSLLVSFAGSDQLGSDGGDGLQQGGVDSDGNDGLDSDGSGGTPSDGGSGSTTEFDIPDRDYALEAGFEVLTDGPWGFAQASLVHDISNKHDGYEANLSLGRSGHWQRFTWTASAGLSYRSQQLNDYYYGILPGEAVAGYARYSADDGLNFHASTLLRYYLSKSMSLGLVLEYETLSDAIADSPFVTDDHITTAYAGVKYTF</sequence>
<comment type="caution">
    <text evidence="8">The sequence shown here is derived from an EMBL/GenBank/DDBJ whole genome shotgun (WGS) entry which is preliminary data.</text>
</comment>
<organism evidence="8 9">
    <name type="scientific">Halioxenophilus aromaticivorans</name>
    <dbReference type="NCBI Taxonomy" id="1306992"/>
    <lineage>
        <taxon>Bacteria</taxon>
        <taxon>Pseudomonadati</taxon>
        <taxon>Pseudomonadota</taxon>
        <taxon>Gammaproteobacteria</taxon>
        <taxon>Alteromonadales</taxon>
        <taxon>Alteromonadaceae</taxon>
        <taxon>Halioxenophilus</taxon>
    </lineage>
</organism>
<dbReference type="Proteomes" id="UP001409585">
    <property type="component" value="Unassembled WGS sequence"/>
</dbReference>
<dbReference type="Pfam" id="PF06629">
    <property type="entry name" value="MipA"/>
    <property type="match status" value="1"/>
</dbReference>
<evidence type="ECO:0000313" key="9">
    <source>
        <dbReference type="Proteomes" id="UP001409585"/>
    </source>
</evidence>
<evidence type="ECO:0000256" key="3">
    <source>
        <dbReference type="ARBA" id="ARBA00022729"/>
    </source>
</evidence>
<dbReference type="GO" id="GO:0009279">
    <property type="term" value="C:cell outer membrane"/>
    <property type="evidence" value="ECO:0007669"/>
    <property type="project" value="UniProtKB-SubCell"/>
</dbReference>
<dbReference type="PANTHER" id="PTHR38776">
    <property type="entry name" value="MLTA-INTERACTING PROTEIN-RELATED"/>
    <property type="match status" value="1"/>
</dbReference>
<dbReference type="PANTHER" id="PTHR38776:SF1">
    <property type="entry name" value="MLTA-INTERACTING PROTEIN-RELATED"/>
    <property type="match status" value="1"/>
</dbReference>